<organism evidence="3">
    <name type="scientific">Brassica napus</name>
    <name type="common">Rape</name>
    <dbReference type="NCBI Taxonomy" id="3708"/>
    <lineage>
        <taxon>Eukaryota</taxon>
        <taxon>Viridiplantae</taxon>
        <taxon>Streptophyta</taxon>
        <taxon>Embryophyta</taxon>
        <taxon>Tracheophyta</taxon>
        <taxon>Spermatophyta</taxon>
        <taxon>Magnoliopsida</taxon>
        <taxon>eudicotyledons</taxon>
        <taxon>Gunneridae</taxon>
        <taxon>Pentapetalae</taxon>
        <taxon>rosids</taxon>
        <taxon>malvids</taxon>
        <taxon>Brassicales</taxon>
        <taxon>Brassicaceae</taxon>
        <taxon>Brassiceae</taxon>
        <taxon>Brassica</taxon>
    </lineage>
</organism>
<reference evidence="3" key="1">
    <citation type="submission" date="2021-01" db="EMBL/GenBank/DDBJ databases">
        <authorList>
            <consortium name="Genoscope - CEA"/>
            <person name="William W."/>
        </authorList>
    </citation>
    <scope>NUCLEOTIDE SEQUENCE</scope>
</reference>
<dbReference type="AlphaFoldDB" id="A0A816ZI04"/>
<dbReference type="SUPFAM" id="SSF57850">
    <property type="entry name" value="RING/U-box"/>
    <property type="match status" value="1"/>
</dbReference>
<dbReference type="UniPathway" id="UPA00143"/>
<dbReference type="OMA" id="NDHHEDV"/>
<feature type="signal peptide" evidence="1">
    <location>
        <begin position="1"/>
        <end position="23"/>
    </location>
</feature>
<dbReference type="Pfam" id="PF17123">
    <property type="entry name" value="zf-RING_11"/>
    <property type="match status" value="1"/>
</dbReference>
<feature type="chain" id="PRO_5032352043" evidence="1">
    <location>
        <begin position="24"/>
        <end position="118"/>
    </location>
</feature>
<dbReference type="EMBL" id="HG994362">
    <property type="protein sequence ID" value="CAF2213801.1"/>
    <property type="molecule type" value="Genomic_DNA"/>
</dbReference>
<dbReference type="Gene3D" id="3.30.40.10">
    <property type="entry name" value="Zinc/RING finger domain, C3HC4 (zinc finger)"/>
    <property type="match status" value="1"/>
</dbReference>
<dbReference type="GO" id="GO:0016567">
    <property type="term" value="P:protein ubiquitination"/>
    <property type="evidence" value="ECO:0007669"/>
    <property type="project" value="UniProtKB-UniPathway"/>
</dbReference>
<proteinExistence type="predicted"/>
<feature type="domain" description="RING-type" evidence="2">
    <location>
        <begin position="84"/>
        <end position="113"/>
    </location>
</feature>
<evidence type="ECO:0000259" key="2">
    <source>
        <dbReference type="Pfam" id="PF17123"/>
    </source>
</evidence>
<keyword evidence="1" id="KW-0732">Signal</keyword>
<evidence type="ECO:0000313" key="3">
    <source>
        <dbReference type="EMBL" id="CAF2213801.1"/>
    </source>
</evidence>
<protein>
    <submittedName>
        <fullName evidence="3">(rape) hypothetical protein</fullName>
    </submittedName>
</protein>
<sequence>MPAMVLIFTIPVLLGLLDGPACAYNCYCVDNDDTDNDHHEDVSGTSNDLVIINITELASVDPIILIRSIPVVDFNPRSFEDGVECVIGLSELADGDKAKILLSCKHWFHAHCIAAWLE</sequence>
<dbReference type="PANTHER" id="PTHR45676">
    <property type="entry name" value="RING-H2 FINGER PROTEIN ATL51-RELATED"/>
    <property type="match status" value="1"/>
</dbReference>
<name>A0A816ZI04_BRANA</name>
<dbReference type="InterPro" id="IPR013083">
    <property type="entry name" value="Znf_RING/FYVE/PHD"/>
</dbReference>
<evidence type="ECO:0000256" key="1">
    <source>
        <dbReference type="SAM" id="SignalP"/>
    </source>
</evidence>
<dbReference type="InterPro" id="IPR001841">
    <property type="entry name" value="Znf_RING"/>
</dbReference>
<dbReference type="PANTHER" id="PTHR45676:SF184">
    <property type="entry name" value="GENOME ASSEMBLY, CHROMOSOME: A02"/>
    <property type="match status" value="1"/>
</dbReference>
<dbReference type="Proteomes" id="UP001295469">
    <property type="component" value="Chromosome A08"/>
</dbReference>
<accession>A0A816ZI04</accession>
<dbReference type="Gramene" id="CDY02537">
    <property type="protein sequence ID" value="CDY02537"/>
    <property type="gene ID" value="GSBRNA2T00114214001"/>
</dbReference>
<gene>
    <name evidence="3" type="ORF">DARMORV10_A08P01940.1</name>
</gene>